<accession>A0A076LLV6</accession>
<name>A0A076LLV6_9GAMM</name>
<dbReference type="KEGG" id="ete:ETEE_3046"/>
<dbReference type="HOGENOM" id="CLU_049413_5_2_6"/>
<dbReference type="RefSeq" id="WP_034163552.1">
    <property type="nucleotide sequence ID" value="NZ_CP006664.1"/>
</dbReference>
<dbReference type="Gene3D" id="3.40.50.1820">
    <property type="entry name" value="alpha/beta hydrolase"/>
    <property type="match status" value="1"/>
</dbReference>
<protein>
    <submittedName>
        <fullName evidence="4">Esterase</fullName>
    </submittedName>
</protein>
<dbReference type="Pfam" id="PF02230">
    <property type="entry name" value="Abhydrolase_2"/>
    <property type="match status" value="1"/>
</dbReference>
<dbReference type="PANTHER" id="PTHR10655">
    <property type="entry name" value="LYSOPHOSPHOLIPASE-RELATED"/>
    <property type="match status" value="1"/>
</dbReference>
<dbReference type="InterPro" id="IPR003140">
    <property type="entry name" value="PLipase/COase/thioEstase"/>
</dbReference>
<dbReference type="AlphaFoldDB" id="A0A076LLV6"/>
<dbReference type="EMBL" id="CP006664">
    <property type="protein sequence ID" value="AIJ09475.1"/>
    <property type="molecule type" value="Genomic_DNA"/>
</dbReference>
<dbReference type="InterPro" id="IPR029058">
    <property type="entry name" value="AB_hydrolase_fold"/>
</dbReference>
<dbReference type="GO" id="GO:0016787">
    <property type="term" value="F:hydrolase activity"/>
    <property type="evidence" value="ECO:0007669"/>
    <property type="project" value="UniProtKB-KW"/>
</dbReference>
<dbReference type="Proteomes" id="UP000028681">
    <property type="component" value="Chromosome"/>
</dbReference>
<sequence>MEHHHHVVQQPVGAAQQLILLFHAVGDNPVAMGQIGTYFAQAFPQALVVSVGSPEPSPDGAGLQWYAQEGEDDENRPARIASALPRLIALVRYWQQVSGVGYAATALVGFSQGATMALEAVRSEPDLAGRVIAFSGRFATLPQHKLGDTVVHLLHGSEDPRIDLAHAQAAERRLRSTGTDVTLDIEPVGHAINAALMEAALERMRAYIPQRYWDEALSGKRGEIVAYR</sequence>
<dbReference type="InterPro" id="IPR050565">
    <property type="entry name" value="LYPA1-2/EST-like"/>
</dbReference>
<proteinExistence type="inferred from homology"/>
<reference evidence="4 5" key="1">
    <citation type="journal article" date="2012" name="PLoS ONE">
        <title>Edwardsiella comparative phylogenomics reveal the new intra/inter-species taxonomic relationships, virulence evolution and niche adaptation mechanisms.</title>
        <authorList>
            <person name="Yang M."/>
            <person name="Lv Y."/>
            <person name="Xiao J."/>
            <person name="Wu H."/>
            <person name="Zheng H."/>
            <person name="Liu Q."/>
            <person name="Zhang Y."/>
            <person name="Wang Q."/>
        </authorList>
    </citation>
    <scope>NUCLEOTIDE SEQUENCE [LARGE SCALE GENOMIC DNA]</scope>
    <source>
        <strain evidence="5">080813</strain>
    </source>
</reference>
<evidence type="ECO:0000256" key="2">
    <source>
        <dbReference type="ARBA" id="ARBA00022801"/>
    </source>
</evidence>
<evidence type="ECO:0000256" key="1">
    <source>
        <dbReference type="ARBA" id="ARBA00006499"/>
    </source>
</evidence>
<keyword evidence="2" id="KW-0378">Hydrolase</keyword>
<evidence type="ECO:0000259" key="3">
    <source>
        <dbReference type="Pfam" id="PF02230"/>
    </source>
</evidence>
<dbReference type="PANTHER" id="PTHR10655:SF17">
    <property type="entry name" value="LYSOPHOSPHOLIPASE-LIKE PROTEIN 1"/>
    <property type="match status" value="1"/>
</dbReference>
<comment type="similarity">
    <text evidence="1">Belongs to the AB hydrolase superfamily. AB hydrolase 2 family.</text>
</comment>
<dbReference type="SUPFAM" id="SSF53474">
    <property type="entry name" value="alpha/beta-Hydrolases"/>
    <property type="match status" value="1"/>
</dbReference>
<gene>
    <name evidence="4" type="ORF">ETEE_3046</name>
</gene>
<evidence type="ECO:0000313" key="5">
    <source>
        <dbReference type="Proteomes" id="UP000028681"/>
    </source>
</evidence>
<evidence type="ECO:0000313" key="4">
    <source>
        <dbReference type="EMBL" id="AIJ09475.1"/>
    </source>
</evidence>
<dbReference type="NCBIfam" id="NF008525">
    <property type="entry name" value="PRK11460.1"/>
    <property type="match status" value="1"/>
</dbReference>
<feature type="domain" description="Phospholipase/carboxylesterase/thioesterase" evidence="3">
    <location>
        <begin position="4"/>
        <end position="204"/>
    </location>
</feature>
<dbReference type="GeneID" id="33940527"/>
<organism evidence="4 5">
    <name type="scientific">Edwardsiella anguillarum ET080813</name>
    <dbReference type="NCBI Taxonomy" id="667120"/>
    <lineage>
        <taxon>Bacteria</taxon>
        <taxon>Pseudomonadati</taxon>
        <taxon>Pseudomonadota</taxon>
        <taxon>Gammaproteobacteria</taxon>
        <taxon>Enterobacterales</taxon>
        <taxon>Hafniaceae</taxon>
        <taxon>Edwardsiella</taxon>
    </lineage>
</organism>